<dbReference type="HOGENOM" id="CLU_183195_0_0_1"/>
<evidence type="ECO:0000313" key="2">
    <source>
        <dbReference type="Proteomes" id="UP000054217"/>
    </source>
</evidence>
<dbReference type="AlphaFoldDB" id="A0A0C3JSY5"/>
<sequence>MHVQSYPDPEMQSILPHQLHPCVNSYNDITLFLLQCNMDIKFIGSGAAAKVLTYYVSDYITKNDLQVHIGLQVICAAIDSHQKHFMDDIESSASVCK</sequence>
<dbReference type="OrthoDB" id="3267861at2759"/>
<reference evidence="1 2" key="1">
    <citation type="submission" date="2014-04" db="EMBL/GenBank/DDBJ databases">
        <authorList>
            <consortium name="DOE Joint Genome Institute"/>
            <person name="Kuo A."/>
            <person name="Kohler A."/>
            <person name="Costa M.D."/>
            <person name="Nagy L.G."/>
            <person name="Floudas D."/>
            <person name="Copeland A."/>
            <person name="Barry K.W."/>
            <person name="Cichocki N."/>
            <person name="Veneault-Fourrey C."/>
            <person name="LaButti K."/>
            <person name="Lindquist E.A."/>
            <person name="Lipzen A."/>
            <person name="Lundell T."/>
            <person name="Morin E."/>
            <person name="Murat C."/>
            <person name="Sun H."/>
            <person name="Tunlid A."/>
            <person name="Henrissat B."/>
            <person name="Grigoriev I.V."/>
            <person name="Hibbett D.S."/>
            <person name="Martin F."/>
            <person name="Nordberg H.P."/>
            <person name="Cantor M.N."/>
            <person name="Hua S.X."/>
        </authorList>
    </citation>
    <scope>NUCLEOTIDE SEQUENCE [LARGE SCALE GENOMIC DNA]</scope>
    <source>
        <strain evidence="1 2">Marx 270</strain>
    </source>
</reference>
<dbReference type="EMBL" id="KN831948">
    <property type="protein sequence ID" value="KIO12253.1"/>
    <property type="molecule type" value="Genomic_DNA"/>
</dbReference>
<reference evidence="2" key="2">
    <citation type="submission" date="2015-01" db="EMBL/GenBank/DDBJ databases">
        <title>Evolutionary Origins and Diversification of the Mycorrhizal Mutualists.</title>
        <authorList>
            <consortium name="DOE Joint Genome Institute"/>
            <consortium name="Mycorrhizal Genomics Consortium"/>
            <person name="Kohler A."/>
            <person name="Kuo A."/>
            <person name="Nagy L.G."/>
            <person name="Floudas D."/>
            <person name="Copeland A."/>
            <person name="Barry K.W."/>
            <person name="Cichocki N."/>
            <person name="Veneault-Fourrey C."/>
            <person name="LaButti K."/>
            <person name="Lindquist E.A."/>
            <person name="Lipzen A."/>
            <person name="Lundell T."/>
            <person name="Morin E."/>
            <person name="Murat C."/>
            <person name="Riley R."/>
            <person name="Ohm R."/>
            <person name="Sun H."/>
            <person name="Tunlid A."/>
            <person name="Henrissat B."/>
            <person name="Grigoriev I.V."/>
            <person name="Hibbett D.S."/>
            <person name="Martin F."/>
        </authorList>
    </citation>
    <scope>NUCLEOTIDE SEQUENCE [LARGE SCALE GENOMIC DNA]</scope>
    <source>
        <strain evidence="2">Marx 270</strain>
    </source>
</reference>
<name>A0A0C3JSY5_PISTI</name>
<protein>
    <submittedName>
        <fullName evidence="1">Uncharacterized protein</fullName>
    </submittedName>
</protein>
<dbReference type="STRING" id="870435.A0A0C3JSY5"/>
<evidence type="ECO:0000313" key="1">
    <source>
        <dbReference type="EMBL" id="KIO12253.1"/>
    </source>
</evidence>
<organism evidence="1 2">
    <name type="scientific">Pisolithus tinctorius Marx 270</name>
    <dbReference type="NCBI Taxonomy" id="870435"/>
    <lineage>
        <taxon>Eukaryota</taxon>
        <taxon>Fungi</taxon>
        <taxon>Dikarya</taxon>
        <taxon>Basidiomycota</taxon>
        <taxon>Agaricomycotina</taxon>
        <taxon>Agaricomycetes</taxon>
        <taxon>Agaricomycetidae</taxon>
        <taxon>Boletales</taxon>
        <taxon>Sclerodermatineae</taxon>
        <taxon>Pisolithaceae</taxon>
        <taxon>Pisolithus</taxon>
    </lineage>
</organism>
<keyword evidence="2" id="KW-1185">Reference proteome</keyword>
<proteinExistence type="predicted"/>
<gene>
    <name evidence="1" type="ORF">M404DRAFT_126053</name>
</gene>
<dbReference type="Proteomes" id="UP000054217">
    <property type="component" value="Unassembled WGS sequence"/>
</dbReference>
<accession>A0A0C3JSY5</accession>
<dbReference type="InParanoid" id="A0A0C3JSY5"/>